<keyword evidence="3" id="KW-1185">Reference proteome</keyword>
<evidence type="ECO:0000256" key="1">
    <source>
        <dbReference type="SAM" id="Phobius"/>
    </source>
</evidence>
<proteinExistence type="predicted"/>
<dbReference type="InterPro" id="IPR019169">
    <property type="entry name" value="Transmembrane_26"/>
</dbReference>
<feature type="transmembrane region" description="Helical" evidence="1">
    <location>
        <begin position="147"/>
        <end position="164"/>
    </location>
</feature>
<evidence type="ECO:0008006" key="4">
    <source>
        <dbReference type="Google" id="ProtNLM"/>
    </source>
</evidence>
<feature type="transmembrane region" description="Helical" evidence="1">
    <location>
        <begin position="176"/>
        <end position="199"/>
    </location>
</feature>
<organism evidence="2 3">
    <name type="scientific">Elysia chlorotica</name>
    <name type="common">Eastern emerald elysia</name>
    <name type="synonym">Sea slug</name>
    <dbReference type="NCBI Taxonomy" id="188477"/>
    <lineage>
        <taxon>Eukaryota</taxon>
        <taxon>Metazoa</taxon>
        <taxon>Spiralia</taxon>
        <taxon>Lophotrochozoa</taxon>
        <taxon>Mollusca</taxon>
        <taxon>Gastropoda</taxon>
        <taxon>Heterobranchia</taxon>
        <taxon>Euthyneura</taxon>
        <taxon>Panpulmonata</taxon>
        <taxon>Sacoglossa</taxon>
        <taxon>Placobranchoidea</taxon>
        <taxon>Plakobranchidae</taxon>
        <taxon>Elysia</taxon>
    </lineage>
</organism>
<evidence type="ECO:0000313" key="3">
    <source>
        <dbReference type="Proteomes" id="UP000271974"/>
    </source>
</evidence>
<dbReference type="EMBL" id="RQTK01000047">
    <property type="protein sequence ID" value="RUS89818.1"/>
    <property type="molecule type" value="Genomic_DNA"/>
</dbReference>
<name>A0A3S1BJK4_ELYCH</name>
<sequence length="270" mass="31486">MIGENCFNIIKALVVRFALALHTILTVWRVTENLYDQHYWLLLCLMIPFVAEGIYSVFRRKGKEYLWFSPCFFLYLCATLPPIWLLELDKSRQVREEGDGLNHTERLPVSLNPNMWTIVIEEMLLYLLVIGRWILPRGEITREQLSELLFAFIGIAADVMEFFSLFGENDVRNHEILGYCLLSIWSLSILQFTMAVTVTQQPKRAKKVRLNKYSEPDENDQSKLSSELGAIFISMAMQDVPFLVVRLYTIITYNLITYSLIFFTSKNMLV</sequence>
<keyword evidence="1" id="KW-1133">Transmembrane helix</keyword>
<gene>
    <name evidence="2" type="ORF">EGW08_002430</name>
</gene>
<keyword evidence="1" id="KW-0472">Membrane</keyword>
<feature type="non-terminal residue" evidence="2">
    <location>
        <position position="270"/>
    </location>
</feature>
<dbReference type="PANTHER" id="PTHR22168:SF3">
    <property type="entry name" value="TRANSMEMBRANE PROTEIN 26"/>
    <property type="match status" value="1"/>
</dbReference>
<feature type="transmembrane region" description="Helical" evidence="1">
    <location>
        <begin position="243"/>
        <end position="263"/>
    </location>
</feature>
<reference evidence="2 3" key="1">
    <citation type="submission" date="2019-01" db="EMBL/GenBank/DDBJ databases">
        <title>A draft genome assembly of the solar-powered sea slug Elysia chlorotica.</title>
        <authorList>
            <person name="Cai H."/>
            <person name="Li Q."/>
            <person name="Fang X."/>
            <person name="Li J."/>
            <person name="Curtis N.E."/>
            <person name="Altenburger A."/>
            <person name="Shibata T."/>
            <person name="Feng M."/>
            <person name="Maeda T."/>
            <person name="Schwartz J.A."/>
            <person name="Shigenobu S."/>
            <person name="Lundholm N."/>
            <person name="Nishiyama T."/>
            <person name="Yang H."/>
            <person name="Hasebe M."/>
            <person name="Li S."/>
            <person name="Pierce S.K."/>
            <person name="Wang J."/>
        </authorList>
    </citation>
    <scope>NUCLEOTIDE SEQUENCE [LARGE SCALE GENOMIC DNA]</scope>
    <source>
        <strain evidence="2">EC2010</strain>
        <tissue evidence="2">Whole organism of an adult</tissue>
    </source>
</reference>
<dbReference type="Pfam" id="PF09772">
    <property type="entry name" value="Tmem26"/>
    <property type="match status" value="1"/>
</dbReference>
<keyword evidence="1" id="KW-0812">Transmembrane</keyword>
<protein>
    <recommendedName>
        <fullName evidence="4">Transmembrane protein 26</fullName>
    </recommendedName>
</protein>
<comment type="caution">
    <text evidence="2">The sequence shown here is derived from an EMBL/GenBank/DDBJ whole genome shotgun (WGS) entry which is preliminary data.</text>
</comment>
<dbReference type="Proteomes" id="UP000271974">
    <property type="component" value="Unassembled WGS sequence"/>
</dbReference>
<dbReference type="AlphaFoldDB" id="A0A3S1BJK4"/>
<feature type="transmembrane region" description="Helical" evidence="1">
    <location>
        <begin position="65"/>
        <end position="85"/>
    </location>
</feature>
<accession>A0A3S1BJK4</accession>
<evidence type="ECO:0000313" key="2">
    <source>
        <dbReference type="EMBL" id="RUS89818.1"/>
    </source>
</evidence>
<feature type="transmembrane region" description="Helical" evidence="1">
    <location>
        <begin position="37"/>
        <end position="58"/>
    </location>
</feature>
<dbReference type="OrthoDB" id="10042902at2759"/>
<feature type="transmembrane region" description="Helical" evidence="1">
    <location>
        <begin position="115"/>
        <end position="135"/>
    </location>
</feature>
<feature type="transmembrane region" description="Helical" evidence="1">
    <location>
        <begin position="12"/>
        <end position="31"/>
    </location>
</feature>
<dbReference type="PANTHER" id="PTHR22168">
    <property type="entry name" value="TMEM26 PROTEIN"/>
    <property type="match status" value="1"/>
</dbReference>